<gene>
    <name evidence="1" type="primary">Nfu_g_1_006965</name>
</gene>
<accession>A0A1A8QZH3</accession>
<dbReference type="EMBL" id="HAEH01014135">
    <property type="protein sequence ID" value="SBR99215.1"/>
    <property type="molecule type" value="Transcribed_RNA"/>
</dbReference>
<organism evidence="1">
    <name type="scientific">Nothobranchius rachovii</name>
    <name type="common">bluefin notho</name>
    <dbReference type="NCBI Taxonomy" id="451742"/>
    <lineage>
        <taxon>Eukaryota</taxon>
        <taxon>Metazoa</taxon>
        <taxon>Chordata</taxon>
        <taxon>Craniata</taxon>
        <taxon>Vertebrata</taxon>
        <taxon>Euteleostomi</taxon>
        <taxon>Actinopterygii</taxon>
        <taxon>Neopterygii</taxon>
        <taxon>Teleostei</taxon>
        <taxon>Neoteleostei</taxon>
        <taxon>Acanthomorphata</taxon>
        <taxon>Ovalentaria</taxon>
        <taxon>Atherinomorphae</taxon>
        <taxon>Cyprinodontiformes</taxon>
        <taxon>Nothobranchiidae</taxon>
        <taxon>Nothobranchius</taxon>
    </lineage>
</organism>
<protein>
    <submittedName>
        <fullName evidence="1">Uncharacterized protein</fullName>
    </submittedName>
</protein>
<feature type="non-terminal residue" evidence="1">
    <location>
        <position position="1"/>
    </location>
</feature>
<sequence length="84" mass="9564">GRNQNYGLPKDAERRRKWLAQVSRSNLTMTRDHNNKKLCAASLTCTLTCFLSRLYMFCSQLHKAAIKLLNVAGNKLIHHSTGTF</sequence>
<dbReference type="AlphaFoldDB" id="A0A1A8QZH3"/>
<reference evidence="1" key="2">
    <citation type="submission" date="2016-06" db="EMBL/GenBank/DDBJ databases">
        <title>The genome of a short-lived fish provides insights into sex chromosome evolution and the genetic control of aging.</title>
        <authorList>
            <person name="Reichwald K."/>
            <person name="Felder M."/>
            <person name="Petzold A."/>
            <person name="Koch P."/>
            <person name="Groth M."/>
            <person name="Platzer M."/>
        </authorList>
    </citation>
    <scope>NUCLEOTIDE SEQUENCE</scope>
    <source>
        <tissue evidence="1">Brain</tissue>
    </source>
</reference>
<evidence type="ECO:0000313" key="1">
    <source>
        <dbReference type="EMBL" id="SBR99215.1"/>
    </source>
</evidence>
<feature type="non-terminal residue" evidence="1">
    <location>
        <position position="84"/>
    </location>
</feature>
<name>A0A1A8QZH3_9TELE</name>
<proteinExistence type="predicted"/>
<reference evidence="1" key="1">
    <citation type="submission" date="2016-05" db="EMBL/GenBank/DDBJ databases">
        <authorList>
            <person name="Lavstsen T."/>
            <person name="Jespersen J.S."/>
        </authorList>
    </citation>
    <scope>NUCLEOTIDE SEQUENCE</scope>
    <source>
        <tissue evidence="1">Brain</tissue>
    </source>
</reference>